<evidence type="ECO:0000313" key="2">
    <source>
        <dbReference type="Proteomes" id="UP000228934"/>
    </source>
</evidence>
<accession>A0A2G9Q4K0</accession>
<proteinExistence type="predicted"/>
<sequence length="202" mass="22877">MKLDEHYRALWWHVSQACPWIADDSPTEGLSYGGLGLLYVKLTGDPNFGSNLEWRSDKIMDFREGLLNILEVHWAQEDLEFLAIQEWELEIAYKRRLDVAQCQGRAPFAWDYQEIPIDIPEILAKEESAVENLKIAIPKPEVLTTGQSSANLCPALIASSGLHGQEMVNLYPQTPVIEVRDLIDFSAEEEQPDEPPAEDLVT</sequence>
<dbReference type="Proteomes" id="UP000228934">
    <property type="component" value="Unassembled WGS sequence"/>
</dbReference>
<evidence type="ECO:0000313" key="1">
    <source>
        <dbReference type="EMBL" id="PIO10538.1"/>
    </source>
</evidence>
<name>A0A2G9Q4K0_AQUCT</name>
<protein>
    <submittedName>
        <fullName evidence="1">Uncharacterized protein</fullName>
    </submittedName>
</protein>
<keyword evidence="2" id="KW-1185">Reference proteome</keyword>
<feature type="non-terminal residue" evidence="1">
    <location>
        <position position="202"/>
    </location>
</feature>
<organism evidence="1 2">
    <name type="scientific">Aquarana catesbeiana</name>
    <name type="common">American bullfrog</name>
    <name type="synonym">Rana catesbeiana</name>
    <dbReference type="NCBI Taxonomy" id="8400"/>
    <lineage>
        <taxon>Eukaryota</taxon>
        <taxon>Metazoa</taxon>
        <taxon>Chordata</taxon>
        <taxon>Craniata</taxon>
        <taxon>Vertebrata</taxon>
        <taxon>Euteleostomi</taxon>
        <taxon>Amphibia</taxon>
        <taxon>Batrachia</taxon>
        <taxon>Anura</taxon>
        <taxon>Neobatrachia</taxon>
        <taxon>Ranoidea</taxon>
        <taxon>Ranidae</taxon>
        <taxon>Aquarana</taxon>
    </lineage>
</organism>
<reference evidence="2" key="1">
    <citation type="journal article" date="2017" name="Nat. Commun.">
        <title>The North American bullfrog draft genome provides insight into hormonal regulation of long noncoding RNA.</title>
        <authorList>
            <person name="Hammond S.A."/>
            <person name="Warren R.L."/>
            <person name="Vandervalk B.P."/>
            <person name="Kucuk E."/>
            <person name="Khan H."/>
            <person name="Gibb E.A."/>
            <person name="Pandoh P."/>
            <person name="Kirk H."/>
            <person name="Zhao Y."/>
            <person name="Jones M."/>
            <person name="Mungall A.J."/>
            <person name="Coope R."/>
            <person name="Pleasance S."/>
            <person name="Moore R.A."/>
            <person name="Holt R.A."/>
            <person name="Round J.M."/>
            <person name="Ohora S."/>
            <person name="Walle B.V."/>
            <person name="Veldhoen N."/>
            <person name="Helbing C.C."/>
            <person name="Birol I."/>
        </authorList>
    </citation>
    <scope>NUCLEOTIDE SEQUENCE [LARGE SCALE GENOMIC DNA]</scope>
</reference>
<dbReference type="EMBL" id="KZ369126">
    <property type="protein sequence ID" value="PIO10538.1"/>
    <property type="molecule type" value="Genomic_DNA"/>
</dbReference>
<dbReference type="AlphaFoldDB" id="A0A2G9Q4K0"/>
<gene>
    <name evidence="1" type="ORF">AB205_0181360</name>
</gene>